<gene>
    <name evidence="1" type="ORF">L207DRAFT_638715</name>
</gene>
<organism evidence="1 2">
    <name type="scientific">Hyaloscypha variabilis (strain UAMH 11265 / GT02V1 / F)</name>
    <name type="common">Meliniomyces variabilis</name>
    <dbReference type="NCBI Taxonomy" id="1149755"/>
    <lineage>
        <taxon>Eukaryota</taxon>
        <taxon>Fungi</taxon>
        <taxon>Dikarya</taxon>
        <taxon>Ascomycota</taxon>
        <taxon>Pezizomycotina</taxon>
        <taxon>Leotiomycetes</taxon>
        <taxon>Helotiales</taxon>
        <taxon>Hyaloscyphaceae</taxon>
        <taxon>Hyaloscypha</taxon>
        <taxon>Hyaloscypha variabilis</taxon>
    </lineage>
</organism>
<dbReference type="OrthoDB" id="3537601at2759"/>
<protein>
    <submittedName>
        <fullName evidence="1">Uncharacterized protein</fullName>
    </submittedName>
</protein>
<reference evidence="1 2" key="1">
    <citation type="submission" date="2016-04" db="EMBL/GenBank/DDBJ databases">
        <title>A degradative enzymes factory behind the ericoid mycorrhizal symbiosis.</title>
        <authorList>
            <consortium name="DOE Joint Genome Institute"/>
            <person name="Martino E."/>
            <person name="Morin E."/>
            <person name="Grelet G."/>
            <person name="Kuo A."/>
            <person name="Kohler A."/>
            <person name="Daghino S."/>
            <person name="Barry K."/>
            <person name="Choi C."/>
            <person name="Cichocki N."/>
            <person name="Clum A."/>
            <person name="Copeland A."/>
            <person name="Hainaut M."/>
            <person name="Haridas S."/>
            <person name="Labutti K."/>
            <person name="Lindquist E."/>
            <person name="Lipzen A."/>
            <person name="Khouja H.-R."/>
            <person name="Murat C."/>
            <person name="Ohm R."/>
            <person name="Olson A."/>
            <person name="Spatafora J."/>
            <person name="Veneault-Fourrey C."/>
            <person name="Henrissat B."/>
            <person name="Grigoriev I."/>
            <person name="Martin F."/>
            <person name="Perotto S."/>
        </authorList>
    </citation>
    <scope>NUCLEOTIDE SEQUENCE [LARGE SCALE GENOMIC DNA]</scope>
    <source>
        <strain evidence="1 2">F</strain>
    </source>
</reference>
<dbReference type="EMBL" id="KZ613954">
    <property type="protein sequence ID" value="PMD34164.1"/>
    <property type="molecule type" value="Genomic_DNA"/>
</dbReference>
<dbReference type="Proteomes" id="UP000235786">
    <property type="component" value="Unassembled WGS sequence"/>
</dbReference>
<accession>A0A2J6R6N2</accession>
<evidence type="ECO:0000313" key="1">
    <source>
        <dbReference type="EMBL" id="PMD34164.1"/>
    </source>
</evidence>
<name>A0A2J6R6N2_HYAVF</name>
<proteinExistence type="predicted"/>
<evidence type="ECO:0000313" key="2">
    <source>
        <dbReference type="Proteomes" id="UP000235786"/>
    </source>
</evidence>
<sequence>MCFSYAWQYKCGCVAPKPYNNPIYRCSSWDFQGSCEVKPLFSYLDVDCSVSCRWAVGTDKPSRQEEDWFLQNGSYQGAPSEEDYFLNRVPAHFTEPIFIRRKKQAAAVRQKLTDSSEHQEIVAGGIRNAVELSDGEEQGLDLDPDIAEDESKPVEHVSKANFGGRFTRRKN</sequence>
<keyword evidence="2" id="KW-1185">Reference proteome</keyword>
<dbReference type="AlphaFoldDB" id="A0A2J6R6N2"/>